<dbReference type="RefSeq" id="WP_013559091.1">
    <property type="nucleotide sequence ID" value="NC_014960.1"/>
</dbReference>
<dbReference type="GO" id="GO:0016020">
    <property type="term" value="C:membrane"/>
    <property type="evidence" value="ECO:0007669"/>
    <property type="project" value="TreeGrafter"/>
</dbReference>
<evidence type="ECO:0000256" key="1">
    <source>
        <dbReference type="ARBA" id="ARBA00022801"/>
    </source>
</evidence>
<dbReference type="GO" id="GO:0016787">
    <property type="term" value="F:hydrolase activity"/>
    <property type="evidence" value="ECO:0007669"/>
    <property type="project" value="UniProtKB-KW"/>
</dbReference>
<dbReference type="HOGENOM" id="CLU_020336_50_4_0"/>
<keyword evidence="1" id="KW-0378">Hydrolase</keyword>
<proteinExistence type="predicted"/>
<dbReference type="PANTHER" id="PTHR43798:SF31">
    <property type="entry name" value="AB HYDROLASE SUPERFAMILY PROTEIN YCLE"/>
    <property type="match status" value="1"/>
</dbReference>
<dbReference type="Gene3D" id="3.40.50.1820">
    <property type="entry name" value="alpha/beta hydrolase"/>
    <property type="match status" value="1"/>
</dbReference>
<keyword evidence="4" id="KW-1185">Reference proteome</keyword>
<dbReference type="KEGG" id="atm:ANT_06620"/>
<evidence type="ECO:0000313" key="3">
    <source>
        <dbReference type="EMBL" id="BAJ62696.1"/>
    </source>
</evidence>
<dbReference type="AlphaFoldDB" id="E8N1U1"/>
<gene>
    <name evidence="3" type="ordered locus">ANT_06620</name>
</gene>
<feature type="domain" description="AB hydrolase-1" evidence="2">
    <location>
        <begin position="22"/>
        <end position="230"/>
    </location>
</feature>
<dbReference type="EMBL" id="AP012029">
    <property type="protein sequence ID" value="BAJ62696.1"/>
    <property type="molecule type" value="Genomic_DNA"/>
</dbReference>
<dbReference type="InterPro" id="IPR000073">
    <property type="entry name" value="AB_hydrolase_1"/>
</dbReference>
<dbReference type="Proteomes" id="UP000008922">
    <property type="component" value="Chromosome"/>
</dbReference>
<evidence type="ECO:0000313" key="4">
    <source>
        <dbReference type="Proteomes" id="UP000008922"/>
    </source>
</evidence>
<evidence type="ECO:0000259" key="2">
    <source>
        <dbReference type="Pfam" id="PF12697"/>
    </source>
</evidence>
<organism evidence="3 4">
    <name type="scientific">Anaerolinea thermophila (strain DSM 14523 / JCM 11388 / NBRC 100420 / UNI-1)</name>
    <dbReference type="NCBI Taxonomy" id="926569"/>
    <lineage>
        <taxon>Bacteria</taxon>
        <taxon>Bacillati</taxon>
        <taxon>Chloroflexota</taxon>
        <taxon>Anaerolineae</taxon>
        <taxon>Anaerolineales</taxon>
        <taxon>Anaerolineaceae</taxon>
        <taxon>Anaerolinea</taxon>
    </lineage>
</organism>
<protein>
    <recommendedName>
        <fullName evidence="2">AB hydrolase-1 domain-containing protein</fullName>
    </recommendedName>
</protein>
<dbReference type="OrthoDB" id="151598at2"/>
<dbReference type="STRING" id="926569.ANT_06620"/>
<sequence>MSAILLDGQMVHYEVLGRGRPVIFLHGWIGSWRYWIPTMQAASIAYRAYALDFWGFGDSAKVPERYGLDGQVNLLRGFMDQMGIGRVALIGHGLGATVAVMFALRYPEVVDRVLAVAYPLDETRLHPRLRSQSPEELVDWLLERNSTTEPVRVEAAKTDPRAIQDSLEGLTTLEAREASQKLTCACLLVYGEKDPVVPAPSDEVFLGLPFQTHGIVFDQSGHFPILDESSKFNRLVMDFLSLGVGESPRMLQLKEEWKRRVR</sequence>
<dbReference type="SUPFAM" id="SSF53474">
    <property type="entry name" value="alpha/beta-Hydrolases"/>
    <property type="match status" value="1"/>
</dbReference>
<name>E8N1U1_ANATU</name>
<reference evidence="3 4" key="1">
    <citation type="submission" date="2010-12" db="EMBL/GenBank/DDBJ databases">
        <title>Whole genome sequence of Anaerolinea thermophila UNI-1.</title>
        <authorList>
            <person name="Narita-Yamada S."/>
            <person name="Kishi E."/>
            <person name="Watanabe Y."/>
            <person name="Takasaki K."/>
            <person name="Ankai A."/>
            <person name="Oguchi A."/>
            <person name="Fukui S."/>
            <person name="Takahashi M."/>
            <person name="Yashiro I."/>
            <person name="Hosoyama A."/>
            <person name="Sekiguchi Y."/>
            <person name="Hanada S."/>
            <person name="Fujita N."/>
        </authorList>
    </citation>
    <scope>NUCLEOTIDE SEQUENCE [LARGE SCALE GENOMIC DNA]</scope>
    <source>
        <strain evidence="4">DSM 14523 / JCM 11388 / NBRC 100420 / UNI-1</strain>
    </source>
</reference>
<dbReference type="PANTHER" id="PTHR43798">
    <property type="entry name" value="MONOACYLGLYCEROL LIPASE"/>
    <property type="match status" value="1"/>
</dbReference>
<dbReference type="PRINTS" id="PR00111">
    <property type="entry name" value="ABHYDROLASE"/>
</dbReference>
<dbReference type="InterPro" id="IPR029058">
    <property type="entry name" value="AB_hydrolase_fold"/>
</dbReference>
<dbReference type="Pfam" id="PF12697">
    <property type="entry name" value="Abhydrolase_6"/>
    <property type="match status" value="1"/>
</dbReference>
<accession>E8N1U1</accession>
<dbReference type="InParanoid" id="E8N1U1"/>
<dbReference type="InterPro" id="IPR050266">
    <property type="entry name" value="AB_hydrolase_sf"/>
</dbReference>
<dbReference type="eggNOG" id="COG0596">
    <property type="taxonomic scope" value="Bacteria"/>
</dbReference>